<accession>A0AAE0BR84</accession>
<dbReference type="GO" id="GO:0008441">
    <property type="term" value="F:3'(2'),5'-bisphosphate nucleotidase activity"/>
    <property type="evidence" value="ECO:0007669"/>
    <property type="project" value="UniProtKB-EC"/>
</dbReference>
<evidence type="ECO:0000313" key="4">
    <source>
        <dbReference type="EMBL" id="KAK3241291.1"/>
    </source>
</evidence>
<name>A0AAE0BR84_9CHLO</name>
<sequence length="222" mass="24185">MRVVRRAIRSVRANADTQIDVSRVVSACVELAERAGHVIRNVAASGEKGAVDKGGAFDIDGTYIADVQTKADRLVEDLVTWHIRACLPGLPLVAEEAAGGALQIEPDIKDEALSEHLEPLPLDQLEHFPWPRELQAVPAERIVLYVDPLDGTGEFNNEALLVSSGGRLSDAIGRRYEYRAKSDSSMGVPFENVHGVIASRDGRMHNTFVQTVSVSIAPWPLE</sequence>
<evidence type="ECO:0000256" key="3">
    <source>
        <dbReference type="PIRSR" id="PIRSR600760-2"/>
    </source>
</evidence>
<reference evidence="4 5" key="1">
    <citation type="journal article" date="2015" name="Genome Biol. Evol.">
        <title>Comparative Genomics of a Bacterivorous Green Alga Reveals Evolutionary Causalities and Consequences of Phago-Mixotrophic Mode of Nutrition.</title>
        <authorList>
            <person name="Burns J.A."/>
            <person name="Paasch A."/>
            <person name="Narechania A."/>
            <person name="Kim E."/>
        </authorList>
    </citation>
    <scope>NUCLEOTIDE SEQUENCE [LARGE SCALE GENOMIC DNA]</scope>
    <source>
        <strain evidence="4 5">PLY_AMNH</strain>
    </source>
</reference>
<dbReference type="PANTHER" id="PTHR43028:SF5">
    <property type="entry name" value="3'(2'),5'-BISPHOSPHATE NUCLEOTIDASE 1"/>
    <property type="match status" value="1"/>
</dbReference>
<evidence type="ECO:0000313" key="5">
    <source>
        <dbReference type="Proteomes" id="UP001190700"/>
    </source>
</evidence>
<proteinExistence type="inferred from homology"/>
<dbReference type="Gene3D" id="3.30.540.10">
    <property type="entry name" value="Fructose-1,6-Bisphosphatase, subunit A, domain 1"/>
    <property type="match status" value="1"/>
</dbReference>
<dbReference type="Proteomes" id="UP001190700">
    <property type="component" value="Unassembled WGS sequence"/>
</dbReference>
<dbReference type="EC" id="3.1.3.7" evidence="2"/>
<comment type="cofactor">
    <cofactor evidence="3">
        <name>Mg(2+)</name>
        <dbReference type="ChEBI" id="CHEBI:18420"/>
    </cofactor>
</comment>
<dbReference type="PANTHER" id="PTHR43028">
    <property type="entry name" value="3'(2'),5'-BISPHOSPHATE NUCLEOTIDASE 1"/>
    <property type="match status" value="1"/>
</dbReference>
<dbReference type="AlphaFoldDB" id="A0AAE0BR84"/>
<dbReference type="GO" id="GO:0046872">
    <property type="term" value="F:metal ion binding"/>
    <property type="evidence" value="ECO:0007669"/>
    <property type="project" value="UniProtKB-KW"/>
</dbReference>
<organism evidence="4 5">
    <name type="scientific">Cymbomonas tetramitiformis</name>
    <dbReference type="NCBI Taxonomy" id="36881"/>
    <lineage>
        <taxon>Eukaryota</taxon>
        <taxon>Viridiplantae</taxon>
        <taxon>Chlorophyta</taxon>
        <taxon>Pyramimonadophyceae</taxon>
        <taxon>Pyramimonadales</taxon>
        <taxon>Pyramimonadaceae</taxon>
        <taxon>Cymbomonas</taxon>
    </lineage>
</organism>
<dbReference type="InterPro" id="IPR000760">
    <property type="entry name" value="Inositol_monophosphatase-like"/>
</dbReference>
<dbReference type="EMBL" id="LGRX02033426">
    <property type="protein sequence ID" value="KAK3241291.1"/>
    <property type="molecule type" value="Genomic_DNA"/>
</dbReference>
<feature type="binding site" evidence="3">
    <location>
        <position position="149"/>
    </location>
    <ligand>
        <name>Mg(2+)</name>
        <dbReference type="ChEBI" id="CHEBI:18420"/>
        <label>1</label>
        <note>catalytic</note>
    </ligand>
</feature>
<protein>
    <recommendedName>
        <fullName evidence="2">3'(2'),5'-bisphosphate nucleotidase</fullName>
        <ecNumber evidence="2">3.1.3.7</ecNumber>
    </recommendedName>
</protein>
<feature type="binding site" evidence="3">
    <location>
        <position position="147"/>
    </location>
    <ligand>
        <name>Mg(2+)</name>
        <dbReference type="ChEBI" id="CHEBI:18420"/>
        <label>1</label>
        <note>catalytic</note>
    </ligand>
</feature>
<dbReference type="SUPFAM" id="SSF56655">
    <property type="entry name" value="Carbohydrate phosphatase"/>
    <property type="match status" value="1"/>
</dbReference>
<feature type="binding site" evidence="3">
    <location>
        <position position="95"/>
    </location>
    <ligand>
        <name>Mg(2+)</name>
        <dbReference type="ChEBI" id="CHEBI:18420"/>
        <label>1</label>
        <note>catalytic</note>
    </ligand>
</feature>
<gene>
    <name evidence="4" type="ORF">CYMTET_48926</name>
</gene>
<feature type="binding site" evidence="3">
    <location>
        <position position="150"/>
    </location>
    <ligand>
        <name>Mg(2+)</name>
        <dbReference type="ChEBI" id="CHEBI:18420"/>
        <label>1</label>
        <note>catalytic</note>
    </ligand>
</feature>
<keyword evidence="3" id="KW-0479">Metal-binding</keyword>
<dbReference type="Pfam" id="PF00459">
    <property type="entry name" value="Inositol_P"/>
    <property type="match status" value="1"/>
</dbReference>
<evidence type="ECO:0000256" key="2">
    <source>
        <dbReference type="ARBA" id="ARBA00012633"/>
    </source>
</evidence>
<comment type="similarity">
    <text evidence="1">Belongs to the inositol monophosphatase superfamily.</text>
</comment>
<keyword evidence="3" id="KW-0460">Magnesium</keyword>
<keyword evidence="5" id="KW-1185">Reference proteome</keyword>
<comment type="caution">
    <text evidence="4">The sequence shown here is derived from an EMBL/GenBank/DDBJ whole genome shotgun (WGS) entry which is preliminary data.</text>
</comment>
<evidence type="ECO:0000256" key="1">
    <source>
        <dbReference type="ARBA" id="ARBA00009759"/>
    </source>
</evidence>
<dbReference type="InterPro" id="IPR050725">
    <property type="entry name" value="CysQ/Inositol_MonoPase"/>
</dbReference>